<comment type="caution">
    <text evidence="2">The sequence shown here is derived from an EMBL/GenBank/DDBJ whole genome shotgun (WGS) entry which is preliminary data.</text>
</comment>
<dbReference type="RefSeq" id="WP_129968511.1">
    <property type="nucleotide sequence ID" value="NZ_JACCEW010000002.1"/>
</dbReference>
<dbReference type="GO" id="GO:0004534">
    <property type="term" value="F:5'-3' RNA exonuclease activity"/>
    <property type="evidence" value="ECO:0007669"/>
    <property type="project" value="TreeGrafter"/>
</dbReference>
<reference evidence="2 3" key="1">
    <citation type="submission" date="2020-07" db="EMBL/GenBank/DDBJ databases">
        <title>Taxonomic revisions and descriptions of new bacterial species based on genomic comparisons in the high-G+C-content subgroup of the family Alcaligenaceae.</title>
        <authorList>
            <person name="Szabo A."/>
            <person name="Felfoldi T."/>
        </authorList>
    </citation>
    <scope>NUCLEOTIDE SEQUENCE [LARGE SCALE GENOMIC DNA]</scope>
    <source>
        <strain evidence="2 3">DSM 25264</strain>
    </source>
</reference>
<dbReference type="Gene3D" id="1.10.150.650">
    <property type="match status" value="1"/>
</dbReference>
<dbReference type="AlphaFoldDB" id="A0A853F9S5"/>
<sequence length="276" mass="29811">MKADLHCHSTMSDGVLPPAEVARRAHANGVVLWALTDHDELMGQPAAREAASALGMRYVSGVEISVTWCGRTLHVVGLHLDECDDALAAGLAAMRDDRGIRARRMADRLEALGIPDTFEGALAFAGNPSLVSRTHFARFLVQRGDCSTMQEVFDRYLADGKPGYVPTQWASLEAAIGWIKGAGGRAVIAHPGRYHYTPAQFDALFEVFKDLGGEAIEVVTGSHAPVQYVEYARVAKRYGFLASCGSDFHSPSEGKMDLGGLPPLPAGLTPVWHDWI</sequence>
<dbReference type="Pfam" id="PF02811">
    <property type="entry name" value="PHP"/>
    <property type="match status" value="1"/>
</dbReference>
<dbReference type="GO" id="GO:0035312">
    <property type="term" value="F:5'-3' DNA exonuclease activity"/>
    <property type="evidence" value="ECO:0007669"/>
    <property type="project" value="TreeGrafter"/>
</dbReference>
<feature type="domain" description="Polymerase/histidinol phosphatase N-terminal" evidence="1">
    <location>
        <begin position="3"/>
        <end position="68"/>
    </location>
</feature>
<dbReference type="InterPro" id="IPR016195">
    <property type="entry name" value="Pol/histidinol_Pase-like"/>
</dbReference>
<dbReference type="PANTHER" id="PTHR42924">
    <property type="entry name" value="EXONUCLEASE"/>
    <property type="match status" value="1"/>
</dbReference>
<dbReference type="Proteomes" id="UP000580517">
    <property type="component" value="Unassembled WGS sequence"/>
</dbReference>
<dbReference type="OrthoDB" id="9804333at2"/>
<name>A0A853F9S5_9BURK</name>
<dbReference type="NCBIfam" id="NF041577">
    <property type="entry name" value="nside_bi_sphtase"/>
    <property type="match status" value="1"/>
</dbReference>
<dbReference type="EMBL" id="JACCEW010000002">
    <property type="protein sequence ID" value="NYT36548.1"/>
    <property type="molecule type" value="Genomic_DNA"/>
</dbReference>
<organism evidence="2 3">
    <name type="scientific">Allopusillimonas soli</name>
    <dbReference type="NCBI Taxonomy" id="659016"/>
    <lineage>
        <taxon>Bacteria</taxon>
        <taxon>Pseudomonadati</taxon>
        <taxon>Pseudomonadota</taxon>
        <taxon>Betaproteobacteria</taxon>
        <taxon>Burkholderiales</taxon>
        <taxon>Alcaligenaceae</taxon>
        <taxon>Allopusillimonas</taxon>
    </lineage>
</organism>
<dbReference type="InterPro" id="IPR049742">
    <property type="entry name" value="35NBP"/>
</dbReference>
<evidence type="ECO:0000313" key="3">
    <source>
        <dbReference type="Proteomes" id="UP000580517"/>
    </source>
</evidence>
<dbReference type="InterPro" id="IPR003141">
    <property type="entry name" value="Pol/His_phosphatase_N"/>
</dbReference>
<dbReference type="InterPro" id="IPR052018">
    <property type="entry name" value="PHP_domain"/>
</dbReference>
<dbReference type="SUPFAM" id="SSF89550">
    <property type="entry name" value="PHP domain-like"/>
    <property type="match status" value="1"/>
</dbReference>
<keyword evidence="3" id="KW-1185">Reference proteome</keyword>
<proteinExistence type="predicted"/>
<dbReference type="CDD" id="cd07438">
    <property type="entry name" value="PHP_HisPPase_AMP"/>
    <property type="match status" value="1"/>
</dbReference>
<protein>
    <submittedName>
        <fullName evidence="2">PHP domain-containing protein</fullName>
    </submittedName>
</protein>
<evidence type="ECO:0000313" key="2">
    <source>
        <dbReference type="EMBL" id="NYT36548.1"/>
    </source>
</evidence>
<evidence type="ECO:0000259" key="1">
    <source>
        <dbReference type="SMART" id="SM00481"/>
    </source>
</evidence>
<gene>
    <name evidence="2" type="ORF">H0A68_06650</name>
</gene>
<accession>A0A853F9S5</accession>
<dbReference type="SMART" id="SM00481">
    <property type="entry name" value="POLIIIAc"/>
    <property type="match status" value="1"/>
</dbReference>
<dbReference type="Gene3D" id="3.20.20.140">
    <property type="entry name" value="Metal-dependent hydrolases"/>
    <property type="match status" value="1"/>
</dbReference>
<dbReference type="InterPro" id="IPR004013">
    <property type="entry name" value="PHP_dom"/>
</dbReference>
<dbReference type="PANTHER" id="PTHR42924:SF3">
    <property type="entry name" value="POLYMERASE_HISTIDINOL PHOSPHATASE N-TERMINAL DOMAIN-CONTAINING PROTEIN"/>
    <property type="match status" value="1"/>
</dbReference>